<evidence type="ECO:0008006" key="3">
    <source>
        <dbReference type="Google" id="ProtNLM"/>
    </source>
</evidence>
<dbReference type="RefSeq" id="WP_386821016.1">
    <property type="nucleotide sequence ID" value="NZ_JBHUIT010000031.1"/>
</dbReference>
<dbReference type="EMBL" id="JBHUIT010000031">
    <property type="protein sequence ID" value="MFD2257680.1"/>
    <property type="molecule type" value="Genomic_DNA"/>
</dbReference>
<sequence length="304" mass="34291">MKTPPMNDYLALVANCTLHGVDFTLGEKDGKPWKFRNLIKVEIEGKTVELHQNKDLPLNRHKLARGFVPTTELYVRNVEESEIPQVEELIGRVCELLSFATESRVMAYGHEYPAGSGLGGQRSVSGTVQWWRPPFDDPADAVRFLEMCYAPYSRLRDPRKLHVVIDYIHHSIMAGLAEEIKIGLACIAFENLRDSWARDSGYPHLGGFFRAKGATQAKKGATVGFRSHLEEMLSEVGMVDAPLLAKRIVNTRNEVLHTGLYGNLHNDEVHEFLETTLREYFLRLVGYQGNFSPYVGGSPKPHKI</sequence>
<accession>A0ABW5DE75</accession>
<organism evidence="1 2">
    <name type="scientific">Luteolibacter algae</name>
    <dbReference type="NCBI Taxonomy" id="454151"/>
    <lineage>
        <taxon>Bacteria</taxon>
        <taxon>Pseudomonadati</taxon>
        <taxon>Verrucomicrobiota</taxon>
        <taxon>Verrucomicrobiia</taxon>
        <taxon>Verrucomicrobiales</taxon>
        <taxon>Verrucomicrobiaceae</taxon>
        <taxon>Luteolibacter</taxon>
    </lineage>
</organism>
<reference evidence="2" key="1">
    <citation type="journal article" date="2019" name="Int. J. Syst. Evol. Microbiol.">
        <title>The Global Catalogue of Microorganisms (GCM) 10K type strain sequencing project: providing services to taxonomists for standard genome sequencing and annotation.</title>
        <authorList>
            <consortium name="The Broad Institute Genomics Platform"/>
            <consortium name="The Broad Institute Genome Sequencing Center for Infectious Disease"/>
            <person name="Wu L."/>
            <person name="Ma J."/>
        </authorList>
    </citation>
    <scope>NUCLEOTIDE SEQUENCE [LARGE SCALE GENOMIC DNA]</scope>
    <source>
        <strain evidence="2">CGMCC 4.7106</strain>
    </source>
</reference>
<comment type="caution">
    <text evidence="1">The sequence shown here is derived from an EMBL/GenBank/DDBJ whole genome shotgun (WGS) entry which is preliminary data.</text>
</comment>
<keyword evidence="2" id="KW-1185">Reference proteome</keyword>
<dbReference type="Proteomes" id="UP001597375">
    <property type="component" value="Unassembled WGS sequence"/>
</dbReference>
<protein>
    <recommendedName>
        <fullName evidence="3">Apea-like HEPN domain-containing protein</fullName>
    </recommendedName>
</protein>
<gene>
    <name evidence="1" type="ORF">ACFSSA_13435</name>
</gene>
<name>A0ABW5DE75_9BACT</name>
<proteinExistence type="predicted"/>
<evidence type="ECO:0000313" key="1">
    <source>
        <dbReference type="EMBL" id="MFD2257680.1"/>
    </source>
</evidence>
<evidence type="ECO:0000313" key="2">
    <source>
        <dbReference type="Proteomes" id="UP001597375"/>
    </source>
</evidence>